<dbReference type="InterPro" id="IPR000089">
    <property type="entry name" value="Biotin_lipoyl"/>
</dbReference>
<dbReference type="EC" id="2.3.1.-" evidence="7"/>
<accession>A0ABV7LRR8</accession>
<feature type="region of interest" description="Disordered" evidence="8">
    <location>
        <begin position="208"/>
        <end position="229"/>
    </location>
</feature>
<dbReference type="SUPFAM" id="SSF51230">
    <property type="entry name" value="Single hybrid motif"/>
    <property type="match status" value="2"/>
</dbReference>
<name>A0ABV7LRR8_9GAMM</name>
<feature type="domain" description="Lipoyl-binding" evidence="9">
    <location>
        <begin position="129"/>
        <end position="204"/>
    </location>
</feature>
<dbReference type="InterPro" id="IPR023213">
    <property type="entry name" value="CAT-like_dom_sf"/>
</dbReference>
<dbReference type="InterPro" id="IPR011053">
    <property type="entry name" value="Single_hybrid_motif"/>
</dbReference>
<dbReference type="EMBL" id="JBHRUG010000031">
    <property type="protein sequence ID" value="MFC3285217.1"/>
    <property type="molecule type" value="Genomic_DNA"/>
</dbReference>
<comment type="caution">
    <text evidence="11">The sequence shown here is derived from an EMBL/GenBank/DDBJ whole genome shotgun (WGS) entry which is preliminary data.</text>
</comment>
<proteinExistence type="inferred from homology"/>
<keyword evidence="5 7" id="KW-0450">Lipoyl</keyword>
<evidence type="ECO:0000256" key="6">
    <source>
        <dbReference type="ARBA" id="ARBA00023315"/>
    </source>
</evidence>
<organism evidence="11 12">
    <name type="scientific">Litchfieldella rifensis</name>
    <dbReference type="NCBI Taxonomy" id="762643"/>
    <lineage>
        <taxon>Bacteria</taxon>
        <taxon>Pseudomonadati</taxon>
        <taxon>Pseudomonadota</taxon>
        <taxon>Gammaproteobacteria</taxon>
        <taxon>Oceanospirillales</taxon>
        <taxon>Halomonadaceae</taxon>
        <taxon>Litchfieldella</taxon>
    </lineage>
</organism>
<evidence type="ECO:0000256" key="5">
    <source>
        <dbReference type="ARBA" id="ARBA00022823"/>
    </source>
</evidence>
<keyword evidence="12" id="KW-1185">Reference proteome</keyword>
<comment type="subunit">
    <text evidence="3">Forms a 24-polypeptide structural core with octahedral symmetry.</text>
</comment>
<dbReference type="SUPFAM" id="SSF52777">
    <property type="entry name" value="CoA-dependent acyltransferases"/>
    <property type="match status" value="1"/>
</dbReference>
<feature type="region of interest" description="Disordered" evidence="8">
    <location>
        <begin position="289"/>
        <end position="310"/>
    </location>
</feature>
<feature type="compositionally biased region" description="Basic and acidic residues" evidence="8">
    <location>
        <begin position="86"/>
        <end position="99"/>
    </location>
</feature>
<feature type="domain" description="Peripheral subunit-binding (PSBD)" evidence="10">
    <location>
        <begin position="247"/>
        <end position="284"/>
    </location>
</feature>
<feature type="compositionally biased region" description="Low complexity" evidence="8">
    <location>
        <begin position="289"/>
        <end position="298"/>
    </location>
</feature>
<evidence type="ECO:0000259" key="10">
    <source>
        <dbReference type="PROSITE" id="PS51826"/>
    </source>
</evidence>
<dbReference type="Proteomes" id="UP001595579">
    <property type="component" value="Unassembled WGS sequence"/>
</dbReference>
<gene>
    <name evidence="11" type="ORF">ACFOEV_16590</name>
</gene>
<dbReference type="PROSITE" id="PS50968">
    <property type="entry name" value="BIOTINYL_LIPOYL"/>
    <property type="match status" value="2"/>
</dbReference>
<evidence type="ECO:0000256" key="7">
    <source>
        <dbReference type="RuleBase" id="RU003423"/>
    </source>
</evidence>
<evidence type="ECO:0000259" key="9">
    <source>
        <dbReference type="PROSITE" id="PS50968"/>
    </source>
</evidence>
<keyword evidence="6 7" id="KW-0012">Acyltransferase</keyword>
<dbReference type="InterPro" id="IPR004167">
    <property type="entry name" value="PSBD"/>
</dbReference>
<dbReference type="PANTHER" id="PTHR43178:SF5">
    <property type="entry name" value="LIPOAMIDE ACYLTRANSFERASE COMPONENT OF BRANCHED-CHAIN ALPHA-KETO ACID DEHYDROGENASE COMPLEX, MITOCHONDRIAL"/>
    <property type="match status" value="1"/>
</dbReference>
<dbReference type="PANTHER" id="PTHR43178">
    <property type="entry name" value="DIHYDROLIPOAMIDE ACETYLTRANSFERASE COMPONENT OF PYRUVATE DEHYDROGENASE COMPLEX"/>
    <property type="match status" value="1"/>
</dbReference>
<evidence type="ECO:0000256" key="3">
    <source>
        <dbReference type="ARBA" id="ARBA00011484"/>
    </source>
</evidence>
<dbReference type="Gene3D" id="3.30.559.10">
    <property type="entry name" value="Chloramphenicol acetyltransferase-like domain"/>
    <property type="match status" value="1"/>
</dbReference>
<evidence type="ECO:0000256" key="4">
    <source>
        <dbReference type="ARBA" id="ARBA00022679"/>
    </source>
</evidence>
<comment type="similarity">
    <text evidence="2 7">Belongs to the 2-oxoacid dehydrogenase family.</text>
</comment>
<sequence>MSDFMLPDIGEGIVECELVKWLVSEGDMIEEDQPVAEVMTDKALVEIPAPYKGRVSRLYYREGEVAKVHEPLFALIAEDEEEDADAGGKEGTRDAERPDSAATDSQAGVPPDAAIRREASPGAPAGEESEDFILPDIGEGIVECEVVEWRVSEGDEIEEDQPVVDVMTDKALVEITAPKAGRVTQRHYQKGENARVHSPLFAFVPREREEGGKPRASAVSSRQAPVDEAGEVSVTHAATNQRRQRIPASPAVRRLVREHGLKLADITGSGKEGRVLKADVLAHLERAPAAEPRAAQAATTSETHLAPEREREVRVEPIKGMQAVMARRMAAAAATIPHFTYGDEIDVTELLALRERLKPEAETQGSRLTLMPFIMKAMALAVKEYPILNSRVSDEVTEIHYLPHCNIGMAVDSRAGLIVPNVKGVERLTLLEIAAEVARLTEAAREGRVSQEDLKDGTISISNIGALGGTYASPIINAPEVAIVALGRTQRLPRFDDKGQVVERAIMTVSWAGDHRIIDGGTIARFCNRWKGYLEAPQSMLLHLG</sequence>
<dbReference type="Pfam" id="PF00364">
    <property type="entry name" value="Biotin_lipoyl"/>
    <property type="match status" value="2"/>
</dbReference>
<evidence type="ECO:0000256" key="8">
    <source>
        <dbReference type="SAM" id="MobiDB-lite"/>
    </source>
</evidence>
<reference evidence="12" key="1">
    <citation type="journal article" date="2019" name="Int. J. Syst. Evol. Microbiol.">
        <title>The Global Catalogue of Microorganisms (GCM) 10K type strain sequencing project: providing services to taxonomists for standard genome sequencing and annotation.</title>
        <authorList>
            <consortium name="The Broad Institute Genomics Platform"/>
            <consortium name="The Broad Institute Genome Sequencing Center for Infectious Disease"/>
            <person name="Wu L."/>
            <person name="Ma J."/>
        </authorList>
    </citation>
    <scope>NUCLEOTIDE SEQUENCE [LARGE SCALE GENOMIC DNA]</scope>
    <source>
        <strain evidence="12">CECT 7698</strain>
    </source>
</reference>
<dbReference type="InterPro" id="IPR001078">
    <property type="entry name" value="2-oxoacid_DH_actylTfrase"/>
</dbReference>
<keyword evidence="4 7" id="KW-0808">Transferase</keyword>
<dbReference type="RefSeq" id="WP_386775936.1">
    <property type="nucleotide sequence ID" value="NZ_JBHRUG010000031.1"/>
</dbReference>
<dbReference type="Gene3D" id="4.10.320.10">
    <property type="entry name" value="E3-binding domain"/>
    <property type="match status" value="1"/>
</dbReference>
<evidence type="ECO:0000313" key="12">
    <source>
        <dbReference type="Proteomes" id="UP001595579"/>
    </source>
</evidence>
<dbReference type="Pfam" id="PF02817">
    <property type="entry name" value="E3_binding"/>
    <property type="match status" value="1"/>
</dbReference>
<dbReference type="Pfam" id="PF00198">
    <property type="entry name" value="2-oxoacid_dh"/>
    <property type="match status" value="1"/>
</dbReference>
<comment type="cofactor">
    <cofactor evidence="1 7">
        <name>(R)-lipoate</name>
        <dbReference type="ChEBI" id="CHEBI:83088"/>
    </cofactor>
</comment>
<dbReference type="PROSITE" id="PS51826">
    <property type="entry name" value="PSBD"/>
    <property type="match status" value="1"/>
</dbReference>
<evidence type="ECO:0000256" key="2">
    <source>
        <dbReference type="ARBA" id="ARBA00007317"/>
    </source>
</evidence>
<dbReference type="InterPro" id="IPR036625">
    <property type="entry name" value="E3-bd_dom_sf"/>
</dbReference>
<dbReference type="CDD" id="cd06849">
    <property type="entry name" value="lipoyl_domain"/>
    <property type="match status" value="2"/>
</dbReference>
<evidence type="ECO:0000256" key="1">
    <source>
        <dbReference type="ARBA" id="ARBA00001938"/>
    </source>
</evidence>
<evidence type="ECO:0000313" key="11">
    <source>
        <dbReference type="EMBL" id="MFC3285217.1"/>
    </source>
</evidence>
<feature type="domain" description="Lipoyl-binding" evidence="9">
    <location>
        <begin position="1"/>
        <end position="76"/>
    </location>
</feature>
<dbReference type="SUPFAM" id="SSF47005">
    <property type="entry name" value="Peripheral subunit-binding domain of 2-oxo acid dehydrogenase complex"/>
    <property type="match status" value="1"/>
</dbReference>
<dbReference type="Gene3D" id="2.40.50.100">
    <property type="match status" value="2"/>
</dbReference>
<protein>
    <recommendedName>
        <fullName evidence="7">Dihydrolipoamide acetyltransferase component of pyruvate dehydrogenase complex</fullName>
        <ecNumber evidence="7">2.3.1.-</ecNumber>
    </recommendedName>
</protein>
<feature type="region of interest" description="Disordered" evidence="8">
    <location>
        <begin position="79"/>
        <end position="134"/>
    </location>
</feature>
<dbReference type="InterPro" id="IPR050743">
    <property type="entry name" value="2-oxoacid_DH_E2_comp"/>
</dbReference>